<evidence type="ECO:0000256" key="1">
    <source>
        <dbReference type="ARBA" id="ARBA00004196"/>
    </source>
</evidence>
<dbReference type="RefSeq" id="WP_123164501.1">
    <property type="nucleotide sequence ID" value="NZ_RIAX01000003.1"/>
</dbReference>
<evidence type="ECO:0000313" key="6">
    <source>
        <dbReference type="Proteomes" id="UP000275473"/>
    </source>
</evidence>
<name>A0A3M8P8K5_9BACL</name>
<dbReference type="PANTHER" id="PTHR32347">
    <property type="entry name" value="EFFLUX SYSTEM COMPONENT YKNX-RELATED"/>
    <property type="match status" value="1"/>
</dbReference>
<dbReference type="GO" id="GO:0030313">
    <property type="term" value="C:cell envelope"/>
    <property type="evidence" value="ECO:0007669"/>
    <property type="project" value="UniProtKB-SubCell"/>
</dbReference>
<feature type="region of interest" description="Disordered" evidence="4">
    <location>
        <begin position="129"/>
        <end position="153"/>
    </location>
</feature>
<evidence type="ECO:0000256" key="4">
    <source>
        <dbReference type="SAM" id="MobiDB-lite"/>
    </source>
</evidence>
<keyword evidence="2 3" id="KW-0175">Coiled coil</keyword>
<feature type="coiled-coil region" evidence="3">
    <location>
        <begin position="178"/>
        <end position="205"/>
    </location>
</feature>
<dbReference type="Proteomes" id="UP000275473">
    <property type="component" value="Unassembled WGS sequence"/>
</dbReference>
<comment type="subcellular location">
    <subcellularLocation>
        <location evidence="1">Cell envelope</location>
    </subcellularLocation>
</comment>
<accession>A0A3M8P8K5</accession>
<dbReference type="EMBL" id="RIAX01000003">
    <property type="protein sequence ID" value="RNF39993.1"/>
    <property type="molecule type" value="Genomic_DNA"/>
</dbReference>
<organism evidence="5 6">
    <name type="scientific">Planococcus salinus</name>
    <dbReference type="NCBI Taxonomy" id="1848460"/>
    <lineage>
        <taxon>Bacteria</taxon>
        <taxon>Bacillati</taxon>
        <taxon>Bacillota</taxon>
        <taxon>Bacilli</taxon>
        <taxon>Bacillales</taxon>
        <taxon>Caryophanaceae</taxon>
        <taxon>Planococcus</taxon>
    </lineage>
</organism>
<evidence type="ECO:0000256" key="2">
    <source>
        <dbReference type="ARBA" id="ARBA00023054"/>
    </source>
</evidence>
<proteinExistence type="predicted"/>
<dbReference type="PANTHER" id="PTHR32347:SF23">
    <property type="entry name" value="BLL5650 PROTEIN"/>
    <property type="match status" value="1"/>
</dbReference>
<evidence type="ECO:0000256" key="3">
    <source>
        <dbReference type="SAM" id="Coils"/>
    </source>
</evidence>
<evidence type="ECO:0000313" key="5">
    <source>
        <dbReference type="EMBL" id="RNF39993.1"/>
    </source>
</evidence>
<sequence>MNKFFFIGLSIAITSFLAANAILMYGEKSVLTKTVYVSEYEQAFASTYTEELQKEAITTPLGSTQIYVQQSDAIEQWLVSEGDIVEAGAELALLNEAESEEQRAVWESERDALEDELAEIRSVLSDLKSARRSQRSSTTERASDRSTTTNEDGDTVELDVNVTLGVEVPQDGSFAAGIAQAEQQLAAVESKLAVVEAQLAQTTSNPALISPVAGVVAKVNGDSEPMNVEIYSHEKVFTSYLSENEWPDIEIGDRVLAHAPGLEQALPATVMKVDQVPAEQSKWLTAYQELEPHNQKNPIAFYEVQFATDEPLLDQLPYGGTANANIVTNEVEDAVALPQPWIYDNDEDNGVVHILSMEGYATDMPVSVEFNAGGKAILADGVEPGTIVLKEENLRDFNSLPAVFMPFPDDQPDFILAKSTNWRHYVEYLLAR</sequence>
<protein>
    <submittedName>
        <fullName evidence="5">Efflux RND transporter periplasmic adaptor subunit</fullName>
    </submittedName>
</protein>
<dbReference type="InterPro" id="IPR050465">
    <property type="entry name" value="UPF0194_transport"/>
</dbReference>
<keyword evidence="6" id="KW-1185">Reference proteome</keyword>
<dbReference type="AlphaFoldDB" id="A0A3M8P8K5"/>
<dbReference type="OrthoDB" id="2446145at2"/>
<gene>
    <name evidence="5" type="ORF">EEX84_04975</name>
</gene>
<reference evidence="5 6" key="1">
    <citation type="journal article" date="2018" name="Int. J. Syst. Evol. Microbiol.">
        <title>Planococcus salinus sp. nov., a moderately halophilic bacterium isolated from a saline-alkali soil.</title>
        <authorList>
            <person name="Gan L."/>
        </authorList>
    </citation>
    <scope>NUCLEOTIDE SEQUENCE [LARGE SCALE GENOMIC DNA]</scope>
    <source>
        <strain evidence="5 6">LCB217</strain>
    </source>
</reference>
<feature type="compositionally biased region" description="Polar residues" evidence="4">
    <location>
        <begin position="135"/>
        <end position="150"/>
    </location>
</feature>
<comment type="caution">
    <text evidence="5">The sequence shown here is derived from an EMBL/GenBank/DDBJ whole genome shotgun (WGS) entry which is preliminary data.</text>
</comment>